<dbReference type="GO" id="GO:0008270">
    <property type="term" value="F:zinc ion binding"/>
    <property type="evidence" value="ECO:0007669"/>
    <property type="project" value="UniProtKB-KW"/>
</dbReference>
<dbReference type="OrthoDB" id="990365at2759"/>
<dbReference type="PANTHER" id="PTHR31286">
    <property type="entry name" value="GLYCINE-RICH CELL WALL STRUCTURAL PROTEIN 1.8-LIKE"/>
    <property type="match status" value="1"/>
</dbReference>
<dbReference type="PROSITE" id="PS50158">
    <property type="entry name" value="ZF_CCHC"/>
    <property type="match status" value="1"/>
</dbReference>
<dbReference type="InterPro" id="IPR001878">
    <property type="entry name" value="Znf_CCHC"/>
</dbReference>
<protein>
    <recommendedName>
        <fullName evidence="2">CCHC-type domain-containing protein</fullName>
    </recommendedName>
</protein>
<evidence type="ECO:0000256" key="1">
    <source>
        <dbReference type="PROSITE-ProRule" id="PRU00047"/>
    </source>
</evidence>
<dbReference type="Pfam" id="PF14111">
    <property type="entry name" value="DUF4283"/>
    <property type="match status" value="1"/>
</dbReference>
<evidence type="ECO:0000259" key="2">
    <source>
        <dbReference type="PROSITE" id="PS50158"/>
    </source>
</evidence>
<keyword evidence="1" id="KW-0863">Zinc-finger</keyword>
<dbReference type="InterPro" id="IPR040256">
    <property type="entry name" value="At4g02000-like"/>
</dbReference>
<dbReference type="AlphaFoldDB" id="A0A7J9IBB6"/>
<keyword evidence="1" id="KW-0479">Metal-binding</keyword>
<reference evidence="3 4" key="1">
    <citation type="journal article" date="2019" name="Genome Biol. Evol.">
        <title>Insights into the evolution of the New World diploid cottons (Gossypium, subgenus Houzingenia) based on genome sequencing.</title>
        <authorList>
            <person name="Grover C.E."/>
            <person name="Arick M.A. 2nd"/>
            <person name="Thrash A."/>
            <person name="Conover J.L."/>
            <person name="Sanders W.S."/>
            <person name="Peterson D.G."/>
            <person name="Frelichowski J.E."/>
            <person name="Scheffler J.A."/>
            <person name="Scheffler B.E."/>
            <person name="Wendel J.F."/>
        </authorList>
    </citation>
    <scope>NUCLEOTIDE SEQUENCE [LARGE SCALE GENOMIC DNA]</scope>
    <source>
        <strain evidence="3">0</strain>
        <tissue evidence="3">Leaf</tissue>
    </source>
</reference>
<feature type="domain" description="CCHC-type" evidence="2">
    <location>
        <begin position="201"/>
        <end position="216"/>
    </location>
</feature>
<proteinExistence type="predicted"/>
<name>A0A7J9IBB6_9ROSI</name>
<comment type="caution">
    <text evidence="3">The sequence shown here is derived from an EMBL/GenBank/DDBJ whole genome shotgun (WGS) entry which is preliminary data.</text>
</comment>
<evidence type="ECO:0000313" key="4">
    <source>
        <dbReference type="Proteomes" id="UP000593560"/>
    </source>
</evidence>
<gene>
    <name evidence="3" type="ORF">Gohar_021852</name>
</gene>
<keyword evidence="1" id="KW-0862">Zinc</keyword>
<evidence type="ECO:0000313" key="3">
    <source>
        <dbReference type="EMBL" id="MBA0819432.1"/>
    </source>
</evidence>
<dbReference type="InterPro" id="IPR025558">
    <property type="entry name" value="DUF4283"/>
</dbReference>
<dbReference type="Pfam" id="PF14392">
    <property type="entry name" value="zf-CCHC_4"/>
    <property type="match status" value="1"/>
</dbReference>
<dbReference type="PANTHER" id="PTHR31286:SF167">
    <property type="entry name" value="OS09G0268800 PROTEIN"/>
    <property type="match status" value="1"/>
</dbReference>
<sequence length="269" mass="30384">MESGGNDGFGGDEISLLTEELIQLSVKSSMVEPDGNSSLICSVWTKKSYNQESFKAQMRSIWKTRKKFEIQLVGQNLFLITFELEEDLETVLEGQPWLFRKLLILFDRLSKPTARDQISLVSSPFWIKIGPCLLEFDKKDLLHAIGVTFGGVLRSEIMGEFCHLRVKLNVQRPLRRGIFVSIGSGNKFWIPFKYEKLPTFCFGCGTLGHGLHDCTEITPAEKNRITKDPPFCLALKTELNLVGRESLKLNALAKKLQTQCSYVGNSTEN</sequence>
<dbReference type="GO" id="GO:0003676">
    <property type="term" value="F:nucleic acid binding"/>
    <property type="evidence" value="ECO:0007669"/>
    <property type="project" value="InterPro"/>
</dbReference>
<accession>A0A7J9IBB6</accession>
<keyword evidence="4" id="KW-1185">Reference proteome</keyword>
<dbReference type="EMBL" id="JABFAD010329631">
    <property type="protein sequence ID" value="MBA0819432.1"/>
    <property type="molecule type" value="Genomic_DNA"/>
</dbReference>
<organism evidence="3 4">
    <name type="scientific">Gossypium harknessii</name>
    <dbReference type="NCBI Taxonomy" id="34285"/>
    <lineage>
        <taxon>Eukaryota</taxon>
        <taxon>Viridiplantae</taxon>
        <taxon>Streptophyta</taxon>
        <taxon>Embryophyta</taxon>
        <taxon>Tracheophyta</taxon>
        <taxon>Spermatophyta</taxon>
        <taxon>Magnoliopsida</taxon>
        <taxon>eudicotyledons</taxon>
        <taxon>Gunneridae</taxon>
        <taxon>Pentapetalae</taxon>
        <taxon>rosids</taxon>
        <taxon>malvids</taxon>
        <taxon>Malvales</taxon>
        <taxon>Malvaceae</taxon>
        <taxon>Malvoideae</taxon>
        <taxon>Gossypium</taxon>
    </lineage>
</organism>
<dbReference type="InterPro" id="IPR025836">
    <property type="entry name" value="Zn_knuckle_CX2CX4HX4C"/>
</dbReference>
<dbReference type="Proteomes" id="UP000593560">
    <property type="component" value="Unassembled WGS sequence"/>
</dbReference>